<feature type="region of interest" description="Disordered" evidence="14">
    <location>
        <begin position="948"/>
        <end position="972"/>
    </location>
</feature>
<dbReference type="GO" id="GO:0051959">
    <property type="term" value="F:dynein light intermediate chain binding"/>
    <property type="evidence" value="ECO:0007669"/>
    <property type="project" value="InterPro"/>
</dbReference>
<dbReference type="InterPro" id="IPR035706">
    <property type="entry name" value="AAA_9"/>
</dbReference>
<evidence type="ECO:0000256" key="11">
    <source>
        <dbReference type="ARBA" id="ARBA00023175"/>
    </source>
</evidence>
<evidence type="ECO:0000256" key="6">
    <source>
        <dbReference type="ARBA" id="ARBA00022741"/>
    </source>
</evidence>
<evidence type="ECO:0000256" key="2">
    <source>
        <dbReference type="ARBA" id="ARBA00008887"/>
    </source>
</evidence>
<feature type="region of interest" description="Disordered" evidence="14">
    <location>
        <begin position="1"/>
        <end position="41"/>
    </location>
</feature>
<dbReference type="Pfam" id="PF18199">
    <property type="entry name" value="Dynein_C"/>
    <property type="match status" value="1"/>
</dbReference>
<dbReference type="Gene3D" id="3.40.50.300">
    <property type="entry name" value="P-loop containing nucleotide triphosphate hydrolases"/>
    <property type="match status" value="2"/>
</dbReference>
<dbReference type="FunFam" id="3.10.490.20:FF:000009">
    <property type="entry name" value="Dynein heavy chain 4"/>
    <property type="match status" value="1"/>
</dbReference>
<dbReference type="InterPro" id="IPR004273">
    <property type="entry name" value="Dynein_heavy_D6_P-loop"/>
</dbReference>
<keyword evidence="6" id="KW-0547">Nucleotide-binding</keyword>
<keyword evidence="7" id="KW-0067">ATP-binding</keyword>
<proteinExistence type="inferred from homology"/>
<evidence type="ECO:0000256" key="8">
    <source>
        <dbReference type="ARBA" id="ARBA00023017"/>
    </source>
</evidence>
<evidence type="ECO:0000256" key="10">
    <source>
        <dbReference type="ARBA" id="ARBA00023069"/>
    </source>
</evidence>
<evidence type="ECO:0000259" key="16">
    <source>
        <dbReference type="Pfam" id="PF12781"/>
    </source>
</evidence>
<gene>
    <name evidence="19" type="ORF">PC115_g13903</name>
</gene>
<dbReference type="InterPro" id="IPR042219">
    <property type="entry name" value="AAA_lid_11_sf"/>
</dbReference>
<comment type="similarity">
    <text evidence="2">Belongs to the dynein heavy chain family.</text>
</comment>
<dbReference type="Gene3D" id="1.10.8.720">
    <property type="entry name" value="Region D6 of dynein motor"/>
    <property type="match status" value="1"/>
</dbReference>
<keyword evidence="9" id="KW-0175">Coiled coil</keyword>
<evidence type="ECO:0000256" key="14">
    <source>
        <dbReference type="SAM" id="MobiDB-lite"/>
    </source>
</evidence>
<dbReference type="GO" id="GO:0045505">
    <property type="term" value="F:dynein intermediate chain binding"/>
    <property type="evidence" value="ECO:0007669"/>
    <property type="project" value="InterPro"/>
</dbReference>
<dbReference type="Gene3D" id="1.20.1270.280">
    <property type="match status" value="1"/>
</dbReference>
<keyword evidence="8" id="KW-0243">Dynein</keyword>
<feature type="compositionally biased region" description="Low complexity" evidence="14">
    <location>
        <begin position="18"/>
        <end position="41"/>
    </location>
</feature>
<evidence type="ECO:0000313" key="19">
    <source>
        <dbReference type="EMBL" id="KAG2907508.1"/>
    </source>
</evidence>
<dbReference type="Proteomes" id="UP000774804">
    <property type="component" value="Unassembled WGS sequence"/>
</dbReference>
<evidence type="ECO:0000256" key="7">
    <source>
        <dbReference type="ARBA" id="ARBA00022840"/>
    </source>
</evidence>
<dbReference type="Gene3D" id="1.10.8.1220">
    <property type="match status" value="1"/>
</dbReference>
<protein>
    <submittedName>
        <fullName evidence="19">Dynein heavy chain 17, axonemal</fullName>
    </submittedName>
</protein>
<dbReference type="Gene3D" id="3.10.490.20">
    <property type="match status" value="1"/>
</dbReference>
<feature type="region of interest" description="Disordered" evidence="14">
    <location>
        <begin position="1004"/>
        <end position="1028"/>
    </location>
</feature>
<comment type="caution">
    <text evidence="19">The sequence shown here is derived from an EMBL/GenBank/DDBJ whole genome shotgun (WGS) entry which is preliminary data.</text>
</comment>
<feature type="domain" description="Dynein heavy chain ATP-binding dynein motor region" evidence="16">
    <location>
        <begin position="52"/>
        <end position="289"/>
    </location>
</feature>
<evidence type="ECO:0000313" key="20">
    <source>
        <dbReference type="Proteomes" id="UP000774804"/>
    </source>
</evidence>
<evidence type="ECO:0000256" key="5">
    <source>
        <dbReference type="ARBA" id="ARBA00022737"/>
    </source>
</evidence>
<dbReference type="GO" id="GO:0005874">
    <property type="term" value="C:microtubule"/>
    <property type="evidence" value="ECO:0007669"/>
    <property type="project" value="UniProtKB-KW"/>
</dbReference>
<keyword evidence="5" id="KW-0677">Repeat</keyword>
<dbReference type="GO" id="GO:0007018">
    <property type="term" value="P:microtubule-based movement"/>
    <property type="evidence" value="ECO:0007669"/>
    <property type="project" value="InterPro"/>
</dbReference>
<reference evidence="19" key="1">
    <citation type="submission" date="2018-10" db="EMBL/GenBank/DDBJ databases">
        <title>Effector identification in a new, highly contiguous assembly of the strawberry crown rot pathogen Phytophthora cactorum.</title>
        <authorList>
            <person name="Armitage A.D."/>
            <person name="Nellist C.F."/>
            <person name="Bates H."/>
            <person name="Vickerstaff R.J."/>
            <person name="Harrison R.J."/>
        </authorList>
    </citation>
    <scope>NUCLEOTIDE SEQUENCE</scope>
    <source>
        <strain evidence="19">4032</strain>
    </source>
</reference>
<dbReference type="Pfam" id="PF12781">
    <property type="entry name" value="AAA_9"/>
    <property type="match status" value="1"/>
</dbReference>
<dbReference type="PANTHER" id="PTHR46532:SF4">
    <property type="entry name" value="AAA+ ATPASE DOMAIN-CONTAINING PROTEIN"/>
    <property type="match status" value="1"/>
</dbReference>
<dbReference type="Gene3D" id="6.10.140.1060">
    <property type="match status" value="1"/>
</dbReference>
<dbReference type="GO" id="GO:0008569">
    <property type="term" value="F:minus-end-directed microtubule motor activity"/>
    <property type="evidence" value="ECO:0007669"/>
    <property type="project" value="InterPro"/>
</dbReference>
<evidence type="ECO:0000256" key="12">
    <source>
        <dbReference type="ARBA" id="ARBA00023212"/>
    </source>
</evidence>
<accession>A0A8T1BP18</accession>
<dbReference type="EMBL" id="RCMI01000510">
    <property type="protein sequence ID" value="KAG2907508.1"/>
    <property type="molecule type" value="Genomic_DNA"/>
</dbReference>
<keyword evidence="10" id="KW-0969">Cilium</keyword>
<evidence type="ECO:0000259" key="18">
    <source>
        <dbReference type="Pfam" id="PF18199"/>
    </source>
</evidence>
<feature type="domain" description="Dynein heavy chain AAA lid" evidence="17">
    <location>
        <begin position="749"/>
        <end position="843"/>
    </location>
</feature>
<comment type="subcellular location">
    <subcellularLocation>
        <location evidence="1">Cytoplasm</location>
        <location evidence="1">Cytoskeleton</location>
        <location evidence="1">Cilium axoneme</location>
    </subcellularLocation>
</comment>
<organism evidence="19 20">
    <name type="scientific">Phytophthora cactorum</name>
    <dbReference type="NCBI Taxonomy" id="29920"/>
    <lineage>
        <taxon>Eukaryota</taxon>
        <taxon>Sar</taxon>
        <taxon>Stramenopiles</taxon>
        <taxon>Oomycota</taxon>
        <taxon>Peronosporomycetes</taxon>
        <taxon>Peronosporales</taxon>
        <taxon>Peronosporaceae</taxon>
        <taxon>Phytophthora</taxon>
    </lineage>
</organism>
<dbReference type="GO" id="GO:0005858">
    <property type="term" value="C:axonemal dynein complex"/>
    <property type="evidence" value="ECO:0007669"/>
    <property type="project" value="TreeGrafter"/>
</dbReference>
<dbReference type="InterPro" id="IPR026983">
    <property type="entry name" value="DHC"/>
</dbReference>
<feature type="compositionally biased region" description="Gly residues" evidence="14">
    <location>
        <begin position="853"/>
        <end position="883"/>
    </location>
</feature>
<dbReference type="InterPro" id="IPR041658">
    <property type="entry name" value="AAA_lid_11"/>
</dbReference>
<evidence type="ECO:0000256" key="9">
    <source>
        <dbReference type="ARBA" id="ARBA00023054"/>
    </source>
</evidence>
<keyword evidence="11" id="KW-0505">Motor protein</keyword>
<dbReference type="InterPro" id="IPR043160">
    <property type="entry name" value="Dynein_C_barrel"/>
</dbReference>
<evidence type="ECO:0000259" key="15">
    <source>
        <dbReference type="Pfam" id="PF03028"/>
    </source>
</evidence>
<dbReference type="PANTHER" id="PTHR46532">
    <property type="entry name" value="MALE FERTILITY FACTOR KL5"/>
    <property type="match status" value="1"/>
</dbReference>
<dbReference type="InterPro" id="IPR027417">
    <property type="entry name" value="P-loop_NTPase"/>
</dbReference>
<feature type="region of interest" description="Disordered" evidence="14">
    <location>
        <begin position="852"/>
        <end position="887"/>
    </location>
</feature>
<feature type="domain" description="Dynein heavy chain region D6 P-loop" evidence="15">
    <location>
        <begin position="556"/>
        <end position="645"/>
    </location>
</feature>
<dbReference type="GO" id="GO:0005524">
    <property type="term" value="F:ATP binding"/>
    <property type="evidence" value="ECO:0007669"/>
    <property type="project" value="UniProtKB-KW"/>
</dbReference>
<evidence type="ECO:0000256" key="1">
    <source>
        <dbReference type="ARBA" id="ARBA00004430"/>
    </source>
</evidence>
<keyword evidence="4" id="KW-0493">Microtubule</keyword>
<dbReference type="Pfam" id="PF03028">
    <property type="entry name" value="Dynein_heavy"/>
    <property type="match status" value="1"/>
</dbReference>
<feature type="compositionally biased region" description="Acidic residues" evidence="14">
    <location>
        <begin position="950"/>
        <end position="961"/>
    </location>
</feature>
<dbReference type="VEuPathDB" id="FungiDB:PC110_g11208"/>
<feature type="domain" description="Dynein heavy chain C-terminal" evidence="18">
    <location>
        <begin position="960"/>
        <end position="1286"/>
    </location>
</feature>
<dbReference type="FunFam" id="3.40.50.300:FF:000049">
    <property type="entry name" value="Dynein, axonemal, heavy chain 5"/>
    <property type="match status" value="1"/>
</dbReference>
<dbReference type="InterPro" id="IPR041228">
    <property type="entry name" value="Dynein_C"/>
</dbReference>
<dbReference type="Pfam" id="PF18198">
    <property type="entry name" value="AAA_lid_11"/>
    <property type="match status" value="1"/>
</dbReference>
<keyword evidence="12" id="KW-0206">Cytoskeleton</keyword>
<evidence type="ECO:0000256" key="4">
    <source>
        <dbReference type="ARBA" id="ARBA00022701"/>
    </source>
</evidence>
<sequence length="1289" mass="142626">MGDSGSNAVENADKGGDAVSSMKPSTSASSASSGSMGVDPLDVLSDSSDVAQWMNEGLPADRISIENGCIITSCQRWPLLVDPQLQGIIWLRARDFRHKKAEGAEDRDEQESAGQALVILQPAQKNWTITLKTAITSGQSVILENLGESIDASLEPVIMRQIYKKGRSWFLQFAAEEIEVDPRFRLYLHTKLPNPHYRPEILAYCTLIDFSVTEKGLEDQLLANVVNLEQPDLETQKRQLQQEFNGYQIQLLQLENDLLERLSNAPDDILSDVPLIEGLEKTKLTAIDVGIALRKGKDAEREINLAREVYRPVANEASMMYFLMSQLCKVNHMYRYSLESYMTFFFVALDGVAPPATTSDDTHSGGATAHDRVGILKEALRWTIFSMVTRGLYEEHKLLFLTQLVFLLFRRGIIGANSGYEPQFARFLLQGSKIVGPENAISWLNESQWQSLQALITLAPFERFVSDLEESEPRFREWYNSTSPELEKLPLDWRELDKSAPFLKLLVVKCLRPDRLTQAVSNFIVQTLPSGSQFLNCDSQLNSFAILQSAFKESSPWTPMYFILSPGSDVVADVDKLAVQDQERIKGVDYHNIALGQGQEQVAMKTLHMSVENGHWVILNNVHLMPKWMLELDKWLEQLAKASKTASYATLRSNLSSSNKDITRMGTSRSLSLLPPSAATTGSGGIGPLHPNFRLFITSDPSTNIPIGVLERSIKLTNEPPTGLRANVKRAFCCFPKNIVDELEPRTRCILFALCYFHSLMLERKKFGPQGFNMLYPFAASDLLASSTVLRNYMDNAPARVPWPDLRYLFGEIMYGGHIVNELDRLVAATYLQYFLRDELLEELSMLPYGDDASGGSGGGGNSGQDGGSSGGGGGDGGDGPSGGQQRREFLAPKLSAGFDRILEHVNTSLLNETPTAFGLHPNAEVAFRTENGQILLQSMLLLTTKEEDVQGDNSDDEEEGTGGSGAKETGDAVQLAAEGVLQDVLENYRDFRFDIQELFFKGSSDSGSRDGSSRRGKGGRLFSSVATPDADDMDPFQTVLLQECQHMNHLLETMTDSLAELELAFRGDVPLTEAMEKLQTFLYYERVPDNWLAAACPSRRSLAPWLANLQQRIAQLQEWIGSAPELPLVLWLPGLFNPQAFLTAVLQTAARKHNVELDSLRITAEVTKRTIDTVDAPARDGQFIHGLYLEGARWDFGNGVLESSLPREMYVSMPVLTCRAIVNTANKDQSGGSGSGGGGKAGASNVFECPVYRTQQRGPTLIFMSPLRSKVPPAKWVLAGVAMLMEVV</sequence>
<keyword evidence="13" id="KW-0966">Cell projection</keyword>
<evidence type="ECO:0000256" key="3">
    <source>
        <dbReference type="ARBA" id="ARBA00022490"/>
    </source>
</evidence>
<evidence type="ECO:0000256" key="13">
    <source>
        <dbReference type="ARBA" id="ARBA00023273"/>
    </source>
</evidence>
<evidence type="ECO:0000259" key="17">
    <source>
        <dbReference type="Pfam" id="PF18198"/>
    </source>
</evidence>
<keyword evidence="3" id="KW-0963">Cytoplasm</keyword>
<name>A0A8T1BP18_9STRA</name>